<gene>
    <name evidence="2" type="ORF">DYB32_000067</name>
</gene>
<feature type="region of interest" description="Disordered" evidence="1">
    <location>
        <begin position="1"/>
        <end position="49"/>
    </location>
</feature>
<feature type="compositionally biased region" description="Polar residues" evidence="1">
    <location>
        <begin position="328"/>
        <end position="343"/>
    </location>
</feature>
<accession>A0A3R7AGP3</accession>
<name>A0A3R7AGP3_9STRA</name>
<evidence type="ECO:0000256" key="1">
    <source>
        <dbReference type="SAM" id="MobiDB-lite"/>
    </source>
</evidence>
<dbReference type="EMBL" id="QUSY01000002">
    <property type="protein sequence ID" value="RHY35464.1"/>
    <property type="molecule type" value="Genomic_DNA"/>
</dbReference>
<dbReference type="VEuPathDB" id="FungiDB:H310_00536"/>
<dbReference type="Proteomes" id="UP000285060">
    <property type="component" value="Unassembled WGS sequence"/>
</dbReference>
<dbReference type="AlphaFoldDB" id="A0A3R7AGP3"/>
<evidence type="ECO:0000313" key="2">
    <source>
        <dbReference type="EMBL" id="RHY35464.1"/>
    </source>
</evidence>
<comment type="caution">
    <text evidence="2">The sequence shown here is derived from an EMBL/GenBank/DDBJ whole genome shotgun (WGS) entry which is preliminary data.</text>
</comment>
<evidence type="ECO:0000313" key="3">
    <source>
        <dbReference type="Proteomes" id="UP000285060"/>
    </source>
</evidence>
<sequence>MATRSPTKLTLDKAMHHPASPGGKSPVKKAKHWDSQPEGEGSTENPCNSTQLRTELLNKVLELLDQDDSVVDFVASLVDTVSTLPLQDANMRRAFLAQLQNMPKPGRTSGRTQCLNPQSCRAFILACANEIVDLDENDPSFDYAETCVDSDEFKDVAIRPVSPLQSRVHIHIPTADYAETLSSRTSVPEPPAAADVTAQFRRVLRQHFDYASTVHSSMCSSECERDGCLQVAFSKLHQHAQELARKRQIFDEFKRQMPMEVPSPPKKPSPCPETAVASNRSMQDLATKYQTFEALKSNRSMSPTNLSRKKRAFYKFKTTEQPRRFKATTASPHHIQVQSQQPRPTNSAMSAFVKDCAMSALLVVLACIAYDELKLW</sequence>
<organism evidence="2 3">
    <name type="scientific">Aphanomyces invadans</name>
    <dbReference type="NCBI Taxonomy" id="157072"/>
    <lineage>
        <taxon>Eukaryota</taxon>
        <taxon>Sar</taxon>
        <taxon>Stramenopiles</taxon>
        <taxon>Oomycota</taxon>
        <taxon>Saprolegniomycetes</taxon>
        <taxon>Saprolegniales</taxon>
        <taxon>Verrucalvaceae</taxon>
        <taxon>Aphanomyces</taxon>
    </lineage>
</organism>
<protein>
    <submittedName>
        <fullName evidence="2">Uncharacterized protein</fullName>
    </submittedName>
</protein>
<reference evidence="2 3" key="1">
    <citation type="submission" date="2018-08" db="EMBL/GenBank/DDBJ databases">
        <title>Aphanomyces genome sequencing and annotation.</title>
        <authorList>
            <person name="Minardi D."/>
            <person name="Oidtmann B."/>
            <person name="Van Der Giezen M."/>
            <person name="Studholme D.J."/>
        </authorList>
    </citation>
    <scope>NUCLEOTIDE SEQUENCE [LARGE SCALE GENOMIC DNA]</scope>
    <source>
        <strain evidence="2 3">NJM0002</strain>
    </source>
</reference>
<proteinExistence type="predicted"/>
<feature type="region of interest" description="Disordered" evidence="1">
    <location>
        <begin position="324"/>
        <end position="343"/>
    </location>
</feature>
<keyword evidence="3" id="KW-1185">Reference proteome</keyword>